<feature type="compositionally biased region" description="Basic residues" evidence="2">
    <location>
        <begin position="235"/>
        <end position="246"/>
    </location>
</feature>
<feature type="region of interest" description="Disordered" evidence="2">
    <location>
        <begin position="1402"/>
        <end position="1455"/>
    </location>
</feature>
<feature type="compositionally biased region" description="Acidic residues" evidence="2">
    <location>
        <begin position="1139"/>
        <end position="1148"/>
    </location>
</feature>
<protein>
    <submittedName>
        <fullName evidence="3">Proteophosphoglycan ppg4</fullName>
    </submittedName>
</protein>
<feature type="region of interest" description="Disordered" evidence="2">
    <location>
        <begin position="110"/>
        <end position="254"/>
    </location>
</feature>
<feature type="compositionally biased region" description="Polar residues" evidence="2">
    <location>
        <begin position="463"/>
        <end position="472"/>
    </location>
</feature>
<comment type="caution">
    <text evidence="3">The sequence shown here is derived from an EMBL/GenBank/DDBJ whole genome shotgun (WGS) entry which is preliminary data.</text>
</comment>
<name>A0A5C5FRX5_9BASI</name>
<feature type="compositionally biased region" description="Low complexity" evidence="2">
    <location>
        <begin position="753"/>
        <end position="764"/>
    </location>
</feature>
<feature type="coiled-coil region" evidence="1">
    <location>
        <begin position="767"/>
        <end position="869"/>
    </location>
</feature>
<feature type="region of interest" description="Disordered" evidence="2">
    <location>
        <begin position="910"/>
        <end position="1201"/>
    </location>
</feature>
<feature type="compositionally biased region" description="Gly residues" evidence="2">
    <location>
        <begin position="185"/>
        <end position="196"/>
    </location>
</feature>
<proteinExistence type="predicted"/>
<feature type="compositionally biased region" description="Basic and acidic residues" evidence="2">
    <location>
        <begin position="1189"/>
        <end position="1201"/>
    </location>
</feature>
<feature type="compositionally biased region" description="Polar residues" evidence="2">
    <location>
        <begin position="201"/>
        <end position="210"/>
    </location>
</feature>
<feature type="compositionally biased region" description="Low complexity" evidence="2">
    <location>
        <begin position="949"/>
        <end position="962"/>
    </location>
</feature>
<keyword evidence="4" id="KW-1185">Reference proteome</keyword>
<feature type="compositionally biased region" description="Low complexity" evidence="2">
    <location>
        <begin position="1352"/>
        <end position="1384"/>
    </location>
</feature>
<feature type="region of interest" description="Disordered" evidence="2">
    <location>
        <begin position="1269"/>
        <end position="1390"/>
    </location>
</feature>
<evidence type="ECO:0000313" key="3">
    <source>
        <dbReference type="EMBL" id="TNY19570.1"/>
    </source>
</evidence>
<dbReference type="Proteomes" id="UP000311382">
    <property type="component" value="Unassembled WGS sequence"/>
</dbReference>
<reference evidence="3 4" key="1">
    <citation type="submission" date="2019-03" db="EMBL/GenBank/DDBJ databases">
        <title>Rhodosporidium diobovatum UCD-FST 08-225 genome sequencing, assembly, and annotation.</title>
        <authorList>
            <person name="Fakankun I.U."/>
            <person name="Fristensky B."/>
            <person name="Levin D.B."/>
        </authorList>
    </citation>
    <scope>NUCLEOTIDE SEQUENCE [LARGE SCALE GENOMIC DNA]</scope>
    <source>
        <strain evidence="3 4">UCD-FST 08-225</strain>
    </source>
</reference>
<dbReference type="Gene3D" id="1.10.287.1490">
    <property type="match status" value="1"/>
</dbReference>
<feature type="compositionally biased region" description="Basic and acidic residues" evidence="2">
    <location>
        <begin position="564"/>
        <end position="577"/>
    </location>
</feature>
<feature type="compositionally biased region" description="Basic residues" evidence="2">
    <location>
        <begin position="122"/>
        <end position="131"/>
    </location>
</feature>
<organism evidence="3 4">
    <name type="scientific">Rhodotorula diobovata</name>
    <dbReference type="NCBI Taxonomy" id="5288"/>
    <lineage>
        <taxon>Eukaryota</taxon>
        <taxon>Fungi</taxon>
        <taxon>Dikarya</taxon>
        <taxon>Basidiomycota</taxon>
        <taxon>Pucciniomycotina</taxon>
        <taxon>Microbotryomycetes</taxon>
        <taxon>Sporidiobolales</taxon>
        <taxon>Sporidiobolaceae</taxon>
        <taxon>Rhodotorula</taxon>
    </lineage>
</organism>
<feature type="compositionally biased region" description="Acidic residues" evidence="2">
    <location>
        <begin position="429"/>
        <end position="440"/>
    </location>
</feature>
<feature type="compositionally biased region" description="Low complexity" evidence="2">
    <location>
        <begin position="661"/>
        <end position="675"/>
    </location>
</feature>
<evidence type="ECO:0000313" key="4">
    <source>
        <dbReference type="Proteomes" id="UP000311382"/>
    </source>
</evidence>
<feature type="compositionally biased region" description="Low complexity" evidence="2">
    <location>
        <begin position="1174"/>
        <end position="1184"/>
    </location>
</feature>
<evidence type="ECO:0000256" key="1">
    <source>
        <dbReference type="SAM" id="Coils"/>
    </source>
</evidence>
<feature type="compositionally biased region" description="Low complexity" evidence="2">
    <location>
        <begin position="1064"/>
        <end position="1093"/>
    </location>
</feature>
<evidence type="ECO:0000256" key="2">
    <source>
        <dbReference type="SAM" id="MobiDB-lite"/>
    </source>
</evidence>
<feature type="compositionally biased region" description="Basic and acidic residues" evidence="2">
    <location>
        <begin position="306"/>
        <end position="318"/>
    </location>
</feature>
<feature type="region of interest" description="Disordered" evidence="2">
    <location>
        <begin position="276"/>
        <end position="328"/>
    </location>
</feature>
<feature type="compositionally biased region" description="Polar residues" evidence="2">
    <location>
        <begin position="1"/>
        <end position="11"/>
    </location>
</feature>
<feature type="compositionally biased region" description="Low complexity" evidence="2">
    <location>
        <begin position="1435"/>
        <end position="1450"/>
    </location>
</feature>
<feature type="compositionally biased region" description="Gly residues" evidence="2">
    <location>
        <begin position="1422"/>
        <end position="1434"/>
    </location>
</feature>
<dbReference type="OrthoDB" id="2528184at2759"/>
<feature type="compositionally biased region" description="Low complexity" evidence="2">
    <location>
        <begin position="1316"/>
        <end position="1344"/>
    </location>
</feature>
<feature type="region of interest" description="Disordered" evidence="2">
    <location>
        <begin position="49"/>
        <end position="79"/>
    </location>
</feature>
<feature type="compositionally biased region" description="Low complexity" evidence="2">
    <location>
        <begin position="534"/>
        <end position="561"/>
    </location>
</feature>
<feature type="compositionally biased region" description="Low complexity" evidence="2">
    <location>
        <begin position="970"/>
        <end position="1003"/>
    </location>
</feature>
<feature type="region of interest" description="Disordered" evidence="2">
    <location>
        <begin position="1"/>
        <end position="23"/>
    </location>
</feature>
<accession>A0A5C5FRX5</accession>
<feature type="compositionally biased region" description="Basic and acidic residues" evidence="2">
    <location>
        <begin position="910"/>
        <end position="939"/>
    </location>
</feature>
<feature type="compositionally biased region" description="Acidic residues" evidence="2">
    <location>
        <begin position="1018"/>
        <end position="1027"/>
    </location>
</feature>
<gene>
    <name evidence="3" type="ORF">DMC30DRAFT_417764</name>
</gene>
<feature type="region of interest" description="Disordered" evidence="2">
    <location>
        <begin position="343"/>
        <end position="764"/>
    </location>
</feature>
<feature type="compositionally biased region" description="Pro residues" evidence="2">
    <location>
        <begin position="220"/>
        <end position="234"/>
    </location>
</feature>
<dbReference type="EMBL" id="SOZI01000091">
    <property type="protein sequence ID" value="TNY19570.1"/>
    <property type="molecule type" value="Genomic_DNA"/>
</dbReference>
<keyword evidence="1" id="KW-0175">Coiled coil</keyword>
<dbReference type="STRING" id="5288.A0A5C5FRX5"/>
<feature type="compositionally biased region" description="Low complexity" evidence="2">
    <location>
        <begin position="590"/>
        <end position="608"/>
    </location>
</feature>
<feature type="compositionally biased region" description="Polar residues" evidence="2">
    <location>
        <begin position="276"/>
        <end position="287"/>
    </location>
</feature>
<sequence length="1491" mass="156424">MSAVASTSQQPYAYAGKDAAAKEREDRLLAAKKKLKLYRARTNARMSGVSAYSDASMTTSSPSPTKAARRRSGLSGSVTSAADFAAKHAHRRSQSKSGLLAAMGGDSLVAASGIGGAASPGHARRASKSRMSRSSISLKKMGHGHTRSRASISMSFSGPAPQLAAPPTESPRSVSPAQRPPSWLHGGGGGGVGGFPGSPEASRSTFSSPTFAPHSAPARPISPLPPAPAPGPPPKHGRNSSRHARHSSVTNFRESLDIVSAGTLHDPTLLRPSISSFADAQHSSPSASPLAPVGWSTDPHQVLAALKERGRRESDDPTRSPAETRQSALEALEGRLAAPTEMISLGDEEPGELITAPRSPGMTSDGEPIASAVASPVPQPPSSAMVGLGVAGSQGIGSPLVNKRSSWGSTLGGHGASAAAQHSVMELGEIAEEDEEEDDASLQGGSPRRRTSRGSRAGARTPTPVSSPQGTTASARASPSPRKPRPGSIFAPAPEARAGSLESVLEHAEHQQQQQQGGFRQRDFALGRTPSPVASRRSSMRPLSLSASSVTSSAGTPSTAGMPDDVRASSSPEEKHISMFHSAAVSGYKPEPLVSPSPSSISALASQPVKGGLRSLSIGSGAVGASPTHTPERRFSAQSALGHGPSSTPSRKVSPAPTMKRSSISYRTSTSSVSSLAGVTPEGQKRAWRSSLIAAQQQRGEGSPSPSPSPAPSTAQYSTFPAGVMGSFGDLEVSGDFAAPLSPIHSPAHSRMASASAAGDPAAEAALAAAQDELATLRSRLEQLEARNEQLVSTHALEIAEFEKKASDEAREMRSRTADLEQQLDDERVARRFEVEGLQREADMAKEAISDLTDERDSLREDVDGWRERCVGLDAQVKKDREDEALAQAQAKLIGEMRDQIYTLVAALERERSEHAETRKEVERVLEDRVREAANDMRPMHQHQHQHQQRGSSASSSSLGSAIPPPPRSSRPQQPFAPQQQQQQPSHAASLSASSATSSTGPSTHKQPRADDLALIMEEVEEDDGLDEGAVHDQPQQHQVDERVGGAAGRRHPFKEASDGSMLSGPPSSYGRSYSGATTSSSFGQSYQSYSGGNTTEETSDLDDSFSAKFASPPNGSPFPPPASARDSVAIALGQLDTLAEEEEEEEDRDSRFGGPAQAPAPLAENNEPRTRLSSDSTTSTSSDVMPRTPDKARVERHDRSHSFVRTWSFPKGSISSTRNSFDEEDSSFFGYNKHSSLPPLPIGDNILPPFLSSTLDIDEASFSFFPKSTEGTVETASHMRRPSSPRPLDRVNPHARRLSGQHRPPPPSPSALVTAAIQQQQQQAAHASRLSQASSAGSQGPSPTKSRYSFGALVGSLGGWSSSSSSSQSLPPSLPAPASSKLARQSLGASVSAPGPLILEEEDEDGDNAAGGHEEDVYVGGSAGAGVAGGSGPRGSAPGGTPVQLQHQNQHQHRLRAIRPHEVPTPRAGRLAKLDFRGSACCVDRPVFVV</sequence>
<feature type="compositionally biased region" description="Polar residues" evidence="2">
    <location>
        <begin position="53"/>
        <end position="64"/>
    </location>
</feature>